<organism evidence="3">
    <name type="scientific">Panstrongylus lignarius</name>
    <dbReference type="NCBI Taxonomy" id="156445"/>
    <lineage>
        <taxon>Eukaryota</taxon>
        <taxon>Metazoa</taxon>
        <taxon>Ecdysozoa</taxon>
        <taxon>Arthropoda</taxon>
        <taxon>Hexapoda</taxon>
        <taxon>Insecta</taxon>
        <taxon>Pterygota</taxon>
        <taxon>Neoptera</taxon>
        <taxon>Paraneoptera</taxon>
        <taxon>Hemiptera</taxon>
        <taxon>Heteroptera</taxon>
        <taxon>Panheteroptera</taxon>
        <taxon>Cimicomorpha</taxon>
        <taxon>Reduviidae</taxon>
        <taxon>Triatominae</taxon>
        <taxon>Panstrongylus</taxon>
    </lineage>
</organism>
<dbReference type="SMART" id="SM00128">
    <property type="entry name" value="IPPc"/>
    <property type="match status" value="1"/>
</dbReference>
<dbReference type="AlphaFoldDB" id="A0A224XFG8"/>
<name>A0A224XFG8_9HEMI</name>
<feature type="chain" id="PRO_5012488510" evidence="1">
    <location>
        <begin position="33"/>
        <end position="336"/>
    </location>
</feature>
<dbReference type="Pfam" id="PF22669">
    <property type="entry name" value="Exo_endo_phos2"/>
    <property type="match status" value="1"/>
</dbReference>
<sequence>MMRHISHFGPLKMQMFILLLFSYLSSVHFTRASDCNIKNLTMHVVTWNVNGERPTCLVKLLGQLEEDDDKQPDMVIVGLQEVTMSLGSAIKNYILGDRWTASIEDILESNDYVKVESASLFGMFLNVYVKIQHSWSVADRDINHVDTEYFRYYNNKGAVIMKFRLYGRLFCIAHAHLHGRNKTSRIEDVKTIEKIITEFCESPSDYVFFLGDLNFRLRKVDGFDTPDKIHDLIKEKNYTELLKQDELLVNKNAKTIFKDFIEQPITFQPSYKFLLKRNKGLYNLKRRPAWRDRILYKTETNQSITPLSYQSMEDHRKSDHYPVQANFTIVVNTTRF</sequence>
<keyword evidence="1" id="KW-0732">Signal</keyword>
<dbReference type="PANTHER" id="PTHR11200:SF275">
    <property type="entry name" value="LD06095P"/>
    <property type="match status" value="1"/>
</dbReference>
<protein>
    <submittedName>
        <fullName evidence="3">Putative inositol-145-triphosphate 5-phosphatase synaptojanin inp51/inp52/inp53 family</fullName>
    </submittedName>
</protein>
<dbReference type="EMBL" id="GFTR01005210">
    <property type="protein sequence ID" value="JAW11216.1"/>
    <property type="molecule type" value="Transcribed_RNA"/>
</dbReference>
<accession>A0A224XFG8</accession>
<dbReference type="GO" id="GO:0004439">
    <property type="term" value="F:phosphatidylinositol-4,5-bisphosphate 5-phosphatase activity"/>
    <property type="evidence" value="ECO:0007669"/>
    <property type="project" value="TreeGrafter"/>
</dbReference>
<evidence type="ECO:0000259" key="2">
    <source>
        <dbReference type="SMART" id="SM00128"/>
    </source>
</evidence>
<dbReference type="InterPro" id="IPR000300">
    <property type="entry name" value="IPPc"/>
</dbReference>
<dbReference type="InterPro" id="IPR036691">
    <property type="entry name" value="Endo/exonu/phosph_ase_sf"/>
</dbReference>
<proteinExistence type="predicted"/>
<evidence type="ECO:0000313" key="3">
    <source>
        <dbReference type="EMBL" id="JAW11216.1"/>
    </source>
</evidence>
<feature type="domain" description="Inositol polyphosphate-related phosphatase" evidence="2">
    <location>
        <begin position="38"/>
        <end position="335"/>
    </location>
</feature>
<dbReference type="PANTHER" id="PTHR11200">
    <property type="entry name" value="INOSITOL 5-PHOSPHATASE"/>
    <property type="match status" value="1"/>
</dbReference>
<dbReference type="GO" id="GO:0046856">
    <property type="term" value="P:phosphatidylinositol dephosphorylation"/>
    <property type="evidence" value="ECO:0007669"/>
    <property type="project" value="InterPro"/>
</dbReference>
<dbReference type="SUPFAM" id="SSF56219">
    <property type="entry name" value="DNase I-like"/>
    <property type="match status" value="1"/>
</dbReference>
<dbReference type="InterPro" id="IPR046985">
    <property type="entry name" value="IP5"/>
</dbReference>
<evidence type="ECO:0000256" key="1">
    <source>
        <dbReference type="SAM" id="SignalP"/>
    </source>
</evidence>
<reference evidence="3" key="1">
    <citation type="journal article" date="2018" name="PLoS Negl. Trop. Dis.">
        <title>An insight into the salivary gland and fat body transcriptome of Panstrongylus lignarius (Hemiptera: Heteroptera), the main vector of Chagas disease in Peru.</title>
        <authorList>
            <person name="Nevoa J.C."/>
            <person name="Mendes M.T."/>
            <person name="da Silva M.V."/>
            <person name="Soares S.C."/>
            <person name="Oliveira C.J.F."/>
            <person name="Ribeiro J.M.C."/>
        </authorList>
    </citation>
    <scope>NUCLEOTIDE SEQUENCE</scope>
</reference>
<dbReference type="Gene3D" id="3.60.10.10">
    <property type="entry name" value="Endonuclease/exonuclease/phosphatase"/>
    <property type="match status" value="1"/>
</dbReference>
<feature type="signal peptide" evidence="1">
    <location>
        <begin position="1"/>
        <end position="32"/>
    </location>
</feature>